<dbReference type="InterPro" id="IPR052983">
    <property type="entry name" value="MFS_Riboflavin_Transporter"/>
</dbReference>
<feature type="domain" description="Major facilitator superfamily (MFS) profile" evidence="7">
    <location>
        <begin position="16"/>
        <end position="408"/>
    </location>
</feature>
<evidence type="ECO:0000256" key="6">
    <source>
        <dbReference type="SAM" id="Phobius"/>
    </source>
</evidence>
<comment type="subcellular location">
    <subcellularLocation>
        <location evidence="1">Membrane</location>
        <topology evidence="1">Multi-pass membrane protein</topology>
    </subcellularLocation>
</comment>
<dbReference type="InterPro" id="IPR036259">
    <property type="entry name" value="MFS_trans_sf"/>
</dbReference>
<feature type="transmembrane region" description="Helical" evidence="6">
    <location>
        <begin position="109"/>
        <end position="130"/>
    </location>
</feature>
<keyword evidence="5 6" id="KW-0472">Membrane</keyword>
<dbReference type="EMBL" id="FOYD01000014">
    <property type="protein sequence ID" value="SFQ88668.1"/>
    <property type="molecule type" value="Genomic_DNA"/>
</dbReference>
<dbReference type="RefSeq" id="WP_090540836.1">
    <property type="nucleotide sequence ID" value="NZ_FOYD01000014.1"/>
</dbReference>
<dbReference type="PANTHER" id="PTHR43385:SF1">
    <property type="entry name" value="RIBOFLAVIN TRANSPORTER RIBJ"/>
    <property type="match status" value="1"/>
</dbReference>
<name>A0A1I6C665_9GAMM</name>
<dbReference type="GO" id="GO:0022857">
    <property type="term" value="F:transmembrane transporter activity"/>
    <property type="evidence" value="ECO:0007669"/>
    <property type="project" value="InterPro"/>
</dbReference>
<dbReference type="Pfam" id="PF07690">
    <property type="entry name" value="MFS_1"/>
    <property type="match status" value="1"/>
</dbReference>
<accession>A0A1I6C665</accession>
<feature type="transmembrane region" description="Helical" evidence="6">
    <location>
        <begin position="85"/>
        <end position="103"/>
    </location>
</feature>
<evidence type="ECO:0000313" key="9">
    <source>
        <dbReference type="Proteomes" id="UP000242815"/>
    </source>
</evidence>
<gene>
    <name evidence="8" type="ORF">SAMN05216578_11441</name>
</gene>
<feature type="transmembrane region" description="Helical" evidence="6">
    <location>
        <begin position="384"/>
        <end position="403"/>
    </location>
</feature>
<sequence length="427" mass="46134">MLSRSLRGSEFRVAWPIILLGVVGVFTSMSAALLYGFGALVVPLEDAFGWSREEITTSITFLFAGVAVGSQIVGWLFIRFGMRRVAIFSVLFQSIGYFLITQIQTSIGWLYLAFFIMPIICSGTIAITWAQLVNLWYVRNRGLALAIIFSATGLAAMIMPSAITWAISWGGWKAAFVLLGAIPLLLTLPLTLLWMKFPQVYATESKGEGSALEIPGIPFRQALKSRVFLGYNIAFTLSVALTVGMVTNAVPLLQDMGLSAATASAVFSSFGVSMVVGRLLVGFIIDRYRPTVVAIVSLALPMAGCLIFLHAGSGDIYLLIMATALIGFSAGAEFDLAAFLIARYFGLKDYARIFGLHLGLITIIAGGMPAWFGYLYGTYGNYTPVLWFCFACSFITTLVLFLMKDIPAYAATAAPKGTELSAGQVTQ</sequence>
<dbReference type="Gene3D" id="1.20.1250.20">
    <property type="entry name" value="MFS general substrate transporter like domains"/>
    <property type="match status" value="2"/>
</dbReference>
<dbReference type="InterPro" id="IPR020846">
    <property type="entry name" value="MFS_dom"/>
</dbReference>
<evidence type="ECO:0000256" key="5">
    <source>
        <dbReference type="ARBA" id="ARBA00023136"/>
    </source>
</evidence>
<dbReference type="SUPFAM" id="SSF103473">
    <property type="entry name" value="MFS general substrate transporter"/>
    <property type="match status" value="1"/>
</dbReference>
<dbReference type="STRING" id="1002526.SAMN05216578_11441"/>
<dbReference type="InterPro" id="IPR011701">
    <property type="entry name" value="MFS"/>
</dbReference>
<dbReference type="GO" id="GO:0016020">
    <property type="term" value="C:membrane"/>
    <property type="evidence" value="ECO:0007669"/>
    <property type="project" value="UniProtKB-SubCell"/>
</dbReference>
<evidence type="ECO:0000259" key="7">
    <source>
        <dbReference type="PROSITE" id="PS50850"/>
    </source>
</evidence>
<feature type="transmembrane region" description="Helical" evidence="6">
    <location>
        <begin position="55"/>
        <end position="78"/>
    </location>
</feature>
<feature type="transmembrane region" description="Helical" evidence="6">
    <location>
        <begin position="228"/>
        <end position="250"/>
    </location>
</feature>
<dbReference type="PANTHER" id="PTHR43385">
    <property type="entry name" value="RIBOFLAVIN TRANSPORTER RIBJ"/>
    <property type="match status" value="1"/>
</dbReference>
<evidence type="ECO:0000256" key="3">
    <source>
        <dbReference type="ARBA" id="ARBA00022692"/>
    </source>
</evidence>
<organism evidence="8 9">
    <name type="scientific">Halopseudomonas formosensis</name>
    <dbReference type="NCBI Taxonomy" id="1002526"/>
    <lineage>
        <taxon>Bacteria</taxon>
        <taxon>Pseudomonadati</taxon>
        <taxon>Pseudomonadota</taxon>
        <taxon>Gammaproteobacteria</taxon>
        <taxon>Pseudomonadales</taxon>
        <taxon>Pseudomonadaceae</taxon>
        <taxon>Halopseudomonas</taxon>
    </lineage>
</organism>
<feature type="transmembrane region" description="Helical" evidence="6">
    <location>
        <begin position="316"/>
        <end position="341"/>
    </location>
</feature>
<evidence type="ECO:0000256" key="1">
    <source>
        <dbReference type="ARBA" id="ARBA00004141"/>
    </source>
</evidence>
<feature type="transmembrane region" description="Helical" evidence="6">
    <location>
        <begin position="12"/>
        <end position="35"/>
    </location>
</feature>
<keyword evidence="3 6" id="KW-0812">Transmembrane</keyword>
<keyword evidence="4 6" id="KW-1133">Transmembrane helix</keyword>
<dbReference type="CDD" id="cd17355">
    <property type="entry name" value="MFS_YcxA_like"/>
    <property type="match status" value="1"/>
</dbReference>
<reference evidence="8 9" key="1">
    <citation type="submission" date="2016-10" db="EMBL/GenBank/DDBJ databases">
        <authorList>
            <person name="de Groot N.N."/>
        </authorList>
    </citation>
    <scope>NUCLEOTIDE SEQUENCE [LARGE SCALE GENOMIC DNA]</scope>
    <source>
        <strain evidence="8 9">JCM 18415</strain>
    </source>
</reference>
<dbReference type="PROSITE" id="PS50850">
    <property type="entry name" value="MFS"/>
    <property type="match status" value="1"/>
</dbReference>
<feature type="transmembrane region" description="Helical" evidence="6">
    <location>
        <begin position="142"/>
        <end position="168"/>
    </location>
</feature>
<evidence type="ECO:0000256" key="4">
    <source>
        <dbReference type="ARBA" id="ARBA00022989"/>
    </source>
</evidence>
<dbReference type="OrthoDB" id="3199327at2"/>
<evidence type="ECO:0000256" key="2">
    <source>
        <dbReference type="ARBA" id="ARBA00022448"/>
    </source>
</evidence>
<feature type="transmembrane region" description="Helical" evidence="6">
    <location>
        <begin position="353"/>
        <end position="372"/>
    </location>
</feature>
<feature type="transmembrane region" description="Helical" evidence="6">
    <location>
        <begin position="292"/>
        <end position="310"/>
    </location>
</feature>
<evidence type="ECO:0000313" key="8">
    <source>
        <dbReference type="EMBL" id="SFQ88668.1"/>
    </source>
</evidence>
<keyword evidence="2" id="KW-0813">Transport</keyword>
<feature type="transmembrane region" description="Helical" evidence="6">
    <location>
        <begin position="256"/>
        <end position="280"/>
    </location>
</feature>
<feature type="transmembrane region" description="Helical" evidence="6">
    <location>
        <begin position="174"/>
        <end position="195"/>
    </location>
</feature>
<proteinExistence type="predicted"/>
<dbReference type="Proteomes" id="UP000242815">
    <property type="component" value="Unassembled WGS sequence"/>
</dbReference>
<dbReference type="AlphaFoldDB" id="A0A1I6C665"/>
<protein>
    <submittedName>
        <fullName evidence="8">Predicted arabinose efflux permease, MFS family</fullName>
    </submittedName>
</protein>